<dbReference type="EMBL" id="JAUJYO010000015">
    <property type="protein sequence ID" value="KAK1297305.1"/>
    <property type="molecule type" value="Genomic_DNA"/>
</dbReference>
<keyword evidence="3" id="KW-1185">Reference proteome</keyword>
<feature type="compositionally biased region" description="Polar residues" evidence="1">
    <location>
        <begin position="134"/>
        <end position="146"/>
    </location>
</feature>
<reference evidence="2" key="1">
    <citation type="journal article" date="2023" name="Nat. Commun.">
        <title>Diploid and tetraploid genomes of Acorus and the evolution of monocots.</title>
        <authorList>
            <person name="Ma L."/>
            <person name="Liu K.W."/>
            <person name="Li Z."/>
            <person name="Hsiao Y.Y."/>
            <person name="Qi Y."/>
            <person name="Fu T."/>
            <person name="Tang G.D."/>
            <person name="Zhang D."/>
            <person name="Sun W.H."/>
            <person name="Liu D.K."/>
            <person name="Li Y."/>
            <person name="Chen G.Z."/>
            <person name="Liu X.D."/>
            <person name="Liao X.Y."/>
            <person name="Jiang Y.T."/>
            <person name="Yu X."/>
            <person name="Hao Y."/>
            <person name="Huang J."/>
            <person name="Zhao X.W."/>
            <person name="Ke S."/>
            <person name="Chen Y.Y."/>
            <person name="Wu W.L."/>
            <person name="Hsu J.L."/>
            <person name="Lin Y.F."/>
            <person name="Huang M.D."/>
            <person name="Li C.Y."/>
            <person name="Huang L."/>
            <person name="Wang Z.W."/>
            <person name="Zhao X."/>
            <person name="Zhong W.Y."/>
            <person name="Peng D.H."/>
            <person name="Ahmad S."/>
            <person name="Lan S."/>
            <person name="Zhang J.S."/>
            <person name="Tsai W.C."/>
            <person name="Van de Peer Y."/>
            <person name="Liu Z.J."/>
        </authorList>
    </citation>
    <scope>NUCLEOTIDE SEQUENCE</scope>
    <source>
        <strain evidence="2">CP</strain>
    </source>
</reference>
<gene>
    <name evidence="2" type="ORF">QJS10_CPB15g00786</name>
</gene>
<dbReference type="AlphaFoldDB" id="A0AAV9D841"/>
<evidence type="ECO:0000256" key="1">
    <source>
        <dbReference type="SAM" id="MobiDB-lite"/>
    </source>
</evidence>
<name>A0AAV9D841_ACOCL</name>
<organism evidence="2 3">
    <name type="scientific">Acorus calamus</name>
    <name type="common">Sweet flag</name>
    <dbReference type="NCBI Taxonomy" id="4465"/>
    <lineage>
        <taxon>Eukaryota</taxon>
        <taxon>Viridiplantae</taxon>
        <taxon>Streptophyta</taxon>
        <taxon>Embryophyta</taxon>
        <taxon>Tracheophyta</taxon>
        <taxon>Spermatophyta</taxon>
        <taxon>Magnoliopsida</taxon>
        <taxon>Liliopsida</taxon>
        <taxon>Acoraceae</taxon>
        <taxon>Acorus</taxon>
    </lineage>
</organism>
<comment type="caution">
    <text evidence="2">The sequence shown here is derived from an EMBL/GenBank/DDBJ whole genome shotgun (WGS) entry which is preliminary data.</text>
</comment>
<feature type="region of interest" description="Disordered" evidence="1">
    <location>
        <begin position="133"/>
        <end position="181"/>
    </location>
</feature>
<protein>
    <recommendedName>
        <fullName evidence="4">RNase H type-1 domain-containing protein</fullName>
    </recommendedName>
</protein>
<evidence type="ECO:0000313" key="2">
    <source>
        <dbReference type="EMBL" id="KAK1297305.1"/>
    </source>
</evidence>
<evidence type="ECO:0000313" key="3">
    <source>
        <dbReference type="Proteomes" id="UP001180020"/>
    </source>
</evidence>
<sequence length="181" mass="19830">MRASFTVTFGQCGKKGMNDSSIMRKLQGARDIPLVRDRHRSSGGSNSPQLHILEVQEILCGNQGAKAKGFTVIWIESDSKLVAGWIYANQKVPWAPTSSISERFLMGFRSEWPPTLREINAAADYLASHEMGIVNSTGGPKGTDQQGYPGRSLSEFNQSSFSGDLRTGEDGLHQPNIETEI</sequence>
<evidence type="ECO:0008006" key="4">
    <source>
        <dbReference type="Google" id="ProtNLM"/>
    </source>
</evidence>
<dbReference type="Proteomes" id="UP001180020">
    <property type="component" value="Unassembled WGS sequence"/>
</dbReference>
<proteinExistence type="predicted"/>
<reference evidence="2" key="2">
    <citation type="submission" date="2023-06" db="EMBL/GenBank/DDBJ databases">
        <authorList>
            <person name="Ma L."/>
            <person name="Liu K.-W."/>
            <person name="Li Z."/>
            <person name="Hsiao Y.-Y."/>
            <person name="Qi Y."/>
            <person name="Fu T."/>
            <person name="Tang G."/>
            <person name="Zhang D."/>
            <person name="Sun W.-H."/>
            <person name="Liu D.-K."/>
            <person name="Li Y."/>
            <person name="Chen G.-Z."/>
            <person name="Liu X.-D."/>
            <person name="Liao X.-Y."/>
            <person name="Jiang Y.-T."/>
            <person name="Yu X."/>
            <person name="Hao Y."/>
            <person name="Huang J."/>
            <person name="Zhao X.-W."/>
            <person name="Ke S."/>
            <person name="Chen Y.-Y."/>
            <person name="Wu W.-L."/>
            <person name="Hsu J.-L."/>
            <person name="Lin Y.-F."/>
            <person name="Huang M.-D."/>
            <person name="Li C.-Y."/>
            <person name="Huang L."/>
            <person name="Wang Z.-W."/>
            <person name="Zhao X."/>
            <person name="Zhong W.-Y."/>
            <person name="Peng D.-H."/>
            <person name="Ahmad S."/>
            <person name="Lan S."/>
            <person name="Zhang J.-S."/>
            <person name="Tsai W.-C."/>
            <person name="Van De Peer Y."/>
            <person name="Liu Z.-J."/>
        </authorList>
    </citation>
    <scope>NUCLEOTIDE SEQUENCE</scope>
    <source>
        <strain evidence="2">CP</strain>
        <tissue evidence="2">Leaves</tissue>
    </source>
</reference>
<accession>A0AAV9D841</accession>